<evidence type="ECO:0000256" key="5">
    <source>
        <dbReference type="ARBA" id="ARBA00022695"/>
    </source>
</evidence>
<evidence type="ECO:0000256" key="8">
    <source>
        <dbReference type="ARBA" id="ARBA00023163"/>
    </source>
</evidence>
<gene>
    <name evidence="16" type="ORF">Fcan01_21379</name>
</gene>
<dbReference type="InterPro" id="IPR002885">
    <property type="entry name" value="PPR_rpt"/>
</dbReference>
<dbReference type="InterPro" id="IPR043502">
    <property type="entry name" value="DNA/RNA_pol_sf"/>
</dbReference>
<comment type="similarity">
    <text evidence="2 13">Belongs to the phage and mitochondrial RNA polymerase family.</text>
</comment>
<feature type="repeat" description="PPR" evidence="12">
    <location>
        <begin position="327"/>
        <end position="361"/>
    </location>
</feature>
<evidence type="ECO:0000256" key="2">
    <source>
        <dbReference type="ARBA" id="ARBA00009493"/>
    </source>
</evidence>
<dbReference type="PROSITE" id="PS00900">
    <property type="entry name" value="RNA_POL_PHAGE_1"/>
    <property type="match status" value="1"/>
</dbReference>
<dbReference type="Proteomes" id="UP000198287">
    <property type="component" value="Unassembled WGS sequence"/>
</dbReference>
<dbReference type="FunFam" id="1.10.150.20:FF:000031">
    <property type="entry name" value="DNA-directed RNA polymerase"/>
    <property type="match status" value="1"/>
</dbReference>
<evidence type="ECO:0000256" key="9">
    <source>
        <dbReference type="ARBA" id="ARBA00048552"/>
    </source>
</evidence>
<evidence type="ECO:0000256" key="6">
    <source>
        <dbReference type="ARBA" id="ARBA00022946"/>
    </source>
</evidence>
<organism evidence="16 17">
    <name type="scientific">Folsomia candida</name>
    <name type="common">Springtail</name>
    <dbReference type="NCBI Taxonomy" id="158441"/>
    <lineage>
        <taxon>Eukaryota</taxon>
        <taxon>Metazoa</taxon>
        <taxon>Ecdysozoa</taxon>
        <taxon>Arthropoda</taxon>
        <taxon>Hexapoda</taxon>
        <taxon>Collembola</taxon>
        <taxon>Entomobryomorpha</taxon>
        <taxon>Isotomoidea</taxon>
        <taxon>Isotomidae</taxon>
        <taxon>Proisotominae</taxon>
        <taxon>Folsomia</taxon>
    </lineage>
</organism>
<feature type="region of interest" description="Disordered" evidence="14">
    <location>
        <begin position="221"/>
        <end position="263"/>
    </location>
</feature>
<evidence type="ECO:0000313" key="16">
    <source>
        <dbReference type="EMBL" id="OXA43762.1"/>
    </source>
</evidence>
<dbReference type="Gene3D" id="1.10.150.20">
    <property type="entry name" value="5' to 3' exonuclease, C-terminal subdomain"/>
    <property type="match status" value="1"/>
</dbReference>
<keyword evidence="7" id="KW-0496">Mitochondrion</keyword>
<dbReference type="SUPFAM" id="SSF56672">
    <property type="entry name" value="DNA/RNA polymerases"/>
    <property type="match status" value="1"/>
</dbReference>
<dbReference type="Gene3D" id="1.10.287.280">
    <property type="match status" value="1"/>
</dbReference>
<dbReference type="FunFam" id="1.10.287.280:FF:000001">
    <property type="entry name" value="DNA-directed RNA polymerase"/>
    <property type="match status" value="1"/>
</dbReference>
<name>A0A226DDW3_FOLCA</name>
<dbReference type="PROSITE" id="PS51375">
    <property type="entry name" value="PPR"/>
    <property type="match status" value="1"/>
</dbReference>
<accession>A0A226DDW3</accession>
<dbReference type="Gene3D" id="1.25.40.10">
    <property type="entry name" value="Tetratricopeptide repeat domain"/>
    <property type="match status" value="1"/>
</dbReference>
<dbReference type="EMBL" id="LNIX01000021">
    <property type="protein sequence ID" value="OXA43762.1"/>
    <property type="molecule type" value="Genomic_DNA"/>
</dbReference>
<dbReference type="GO" id="GO:0006390">
    <property type="term" value="P:mitochondrial transcription"/>
    <property type="evidence" value="ECO:0007669"/>
    <property type="project" value="TreeGrafter"/>
</dbReference>
<dbReference type="PANTHER" id="PTHR10102:SF0">
    <property type="entry name" value="DNA-DIRECTED RNA POLYMERASE, MITOCHONDRIAL"/>
    <property type="match status" value="1"/>
</dbReference>
<keyword evidence="17" id="KW-1185">Reference proteome</keyword>
<comment type="catalytic activity">
    <reaction evidence="9 13">
        <text>RNA(n) + a ribonucleoside 5'-triphosphate = RNA(n+1) + diphosphate</text>
        <dbReference type="Rhea" id="RHEA:21248"/>
        <dbReference type="Rhea" id="RHEA-COMP:14527"/>
        <dbReference type="Rhea" id="RHEA-COMP:17342"/>
        <dbReference type="ChEBI" id="CHEBI:33019"/>
        <dbReference type="ChEBI" id="CHEBI:61557"/>
        <dbReference type="ChEBI" id="CHEBI:140395"/>
        <dbReference type="EC" id="2.7.7.6"/>
    </reaction>
</comment>
<reference evidence="16 17" key="1">
    <citation type="submission" date="2015-12" db="EMBL/GenBank/DDBJ databases">
        <title>The genome of Folsomia candida.</title>
        <authorList>
            <person name="Faddeeva A."/>
            <person name="Derks M.F."/>
            <person name="Anvar Y."/>
            <person name="Smit S."/>
            <person name="Van Straalen N."/>
            <person name="Roelofs D."/>
        </authorList>
    </citation>
    <scope>NUCLEOTIDE SEQUENCE [LARGE SCALE GENOMIC DNA]</scope>
    <source>
        <strain evidence="16 17">VU population</strain>
        <tissue evidence="16">Whole body</tissue>
    </source>
</reference>
<comment type="caution">
    <text evidence="16">The sequence shown here is derived from an EMBL/GenBank/DDBJ whole genome shotgun (WGS) entry which is preliminary data.</text>
</comment>
<feature type="domain" description="DNA-directed RNA polymerase N-terminal" evidence="15">
    <location>
        <begin position="478"/>
        <end position="802"/>
    </location>
</feature>
<feature type="compositionally biased region" description="Polar residues" evidence="14">
    <location>
        <begin position="37"/>
        <end position="46"/>
    </location>
</feature>
<keyword evidence="4 13" id="KW-0808">Transferase</keyword>
<dbReference type="InterPro" id="IPR029262">
    <property type="entry name" value="RPOL_N"/>
</dbReference>
<feature type="compositionally biased region" description="Low complexity" evidence="14">
    <location>
        <begin position="55"/>
        <end position="68"/>
    </location>
</feature>
<evidence type="ECO:0000256" key="10">
    <source>
        <dbReference type="ARBA" id="ARBA00057821"/>
    </source>
</evidence>
<keyword evidence="5 13" id="KW-0548">Nucleotidyltransferase</keyword>
<comment type="subcellular location">
    <subcellularLocation>
        <location evidence="1">Mitochondrion</location>
    </subcellularLocation>
</comment>
<dbReference type="InterPro" id="IPR037159">
    <property type="entry name" value="RNA_POL_N_sf"/>
</dbReference>
<dbReference type="FunFam" id="1.10.1320.10:FF:000002">
    <property type="entry name" value="DNA-directed RNA polymerase"/>
    <property type="match status" value="1"/>
</dbReference>
<dbReference type="InterPro" id="IPR046950">
    <property type="entry name" value="DNA-dir_Rpol_C_phage-type"/>
</dbReference>
<evidence type="ECO:0000256" key="14">
    <source>
        <dbReference type="SAM" id="MobiDB-lite"/>
    </source>
</evidence>
<evidence type="ECO:0000256" key="13">
    <source>
        <dbReference type="RuleBase" id="RU003805"/>
    </source>
</evidence>
<dbReference type="EC" id="2.7.7.6" evidence="13"/>
<comment type="function">
    <text evidence="13">DNA-dependent RNA polymerase catalyzes the transcription of DNA into RNA using the four ribonucleoside triphosphates as substrates.</text>
</comment>
<dbReference type="InterPro" id="IPR002092">
    <property type="entry name" value="DNA-dir_Rpol_phage-type"/>
</dbReference>
<feature type="region of interest" description="Disordered" evidence="14">
    <location>
        <begin position="823"/>
        <end position="850"/>
    </location>
</feature>
<dbReference type="GO" id="GO:0034245">
    <property type="term" value="C:mitochondrial DNA-directed RNA polymerase complex"/>
    <property type="evidence" value="ECO:0007669"/>
    <property type="project" value="TreeGrafter"/>
</dbReference>
<dbReference type="GO" id="GO:0003899">
    <property type="term" value="F:DNA-directed RNA polymerase activity"/>
    <property type="evidence" value="ECO:0007669"/>
    <property type="project" value="UniProtKB-EC"/>
</dbReference>
<evidence type="ECO:0000259" key="15">
    <source>
        <dbReference type="SMART" id="SM01311"/>
    </source>
</evidence>
<keyword evidence="8 13" id="KW-0804">Transcription</keyword>
<dbReference type="Gene3D" id="1.10.1320.10">
    <property type="entry name" value="DNA-directed RNA polymerase, N-terminal domain"/>
    <property type="match status" value="1"/>
</dbReference>
<evidence type="ECO:0000256" key="1">
    <source>
        <dbReference type="ARBA" id="ARBA00004173"/>
    </source>
</evidence>
<feature type="region of interest" description="Disordered" evidence="14">
    <location>
        <begin position="37"/>
        <end position="70"/>
    </location>
</feature>
<comment type="function">
    <text evidence="10">DNA-dependent RNA polymerase catalyzes the transcription of mitochondrial DNA into RNA using the four ribonucleoside triphosphates as substrates. Component of the mitochondrial transcription initiation complex, composed at least of TFB2M, TFAM and POLRMT that is required for basal transcription of mitochondrial DNA. In this complex, TFAM recruits POLRMT to a specific promoter whereas TFB2M induces structural changes in POLRMT to enable promoter opening and trapping of the DNA non-template strand. Has DNA primase activity. Catalyzes the synthesis of short RNA primers that are necessary for the initiation of lagging-strand DNA synthesis from the origin of light-strand DNA replication (OriL).</text>
</comment>
<dbReference type="GO" id="GO:0071897">
    <property type="term" value="P:DNA biosynthetic process"/>
    <property type="evidence" value="ECO:0007669"/>
    <property type="project" value="UniProtKB-ARBA"/>
</dbReference>
<dbReference type="SMART" id="SM01311">
    <property type="entry name" value="RPOL_N"/>
    <property type="match status" value="1"/>
</dbReference>
<evidence type="ECO:0000256" key="7">
    <source>
        <dbReference type="ARBA" id="ARBA00023128"/>
    </source>
</evidence>
<dbReference type="Pfam" id="PF00940">
    <property type="entry name" value="RNA_pol"/>
    <property type="match status" value="1"/>
</dbReference>
<dbReference type="OrthoDB" id="276422at2759"/>
<proteinExistence type="inferred from homology"/>
<dbReference type="PANTHER" id="PTHR10102">
    <property type="entry name" value="DNA-DIRECTED RNA POLYMERASE, MITOCHONDRIAL"/>
    <property type="match status" value="1"/>
</dbReference>
<dbReference type="GO" id="GO:0001018">
    <property type="term" value="F:mitochondrial promoter sequence-specific DNA binding"/>
    <property type="evidence" value="ECO:0007669"/>
    <property type="project" value="TreeGrafter"/>
</dbReference>
<dbReference type="OMA" id="WWAKSDE"/>
<feature type="compositionally biased region" description="Pro residues" evidence="14">
    <location>
        <begin position="829"/>
        <end position="841"/>
    </location>
</feature>
<comment type="subunit">
    <text evidence="11">Homodimer. Component of the mitochondrial transcription initiation complex, composed at least of TFB2M, TFAM and POLRMT. In this complex TFAM recruits POLRMT to the promoter whereas TFB2M induces structural changes in POLRMT to enable promoter opening and trapping of the DNA non-template strand. Upon metabolic stress, forms a complex composed of FOXO3, SIRT3 and mitochondrial RNA polymerase POLRMT; the complex is recruited to mtDNA in a SIRT3-dependent manner. Also forms a complex composed of FOXO3, SIRT3, TFAM and POLRMT. Interacts with TFB1M and TFB2M, leading to the stimulation of transcription. Interacts with TEFM. Interacts with MTRES1.</text>
</comment>
<dbReference type="STRING" id="158441.A0A226DDW3"/>
<evidence type="ECO:0000256" key="3">
    <source>
        <dbReference type="ARBA" id="ARBA00022478"/>
    </source>
</evidence>
<evidence type="ECO:0000256" key="12">
    <source>
        <dbReference type="PROSITE-ProRule" id="PRU00708"/>
    </source>
</evidence>
<dbReference type="Pfam" id="PF14700">
    <property type="entry name" value="RPOL_N"/>
    <property type="match status" value="1"/>
</dbReference>
<dbReference type="PROSITE" id="PS00489">
    <property type="entry name" value="RNA_POL_PHAGE_2"/>
    <property type="match status" value="1"/>
</dbReference>
<evidence type="ECO:0000313" key="17">
    <source>
        <dbReference type="Proteomes" id="UP000198287"/>
    </source>
</evidence>
<dbReference type="InterPro" id="IPR011990">
    <property type="entry name" value="TPR-like_helical_dom_sf"/>
</dbReference>
<keyword evidence="3 13" id="KW-0240">DNA-directed RNA polymerase</keyword>
<evidence type="ECO:0000256" key="11">
    <source>
        <dbReference type="ARBA" id="ARBA00063316"/>
    </source>
</evidence>
<keyword evidence="6" id="KW-0809">Transit peptide</keyword>
<sequence>MSNILLVRGAEALRTLFRFQSPSRTCPRCGGCINKSNDNNAGTKPISSPGLRKYSTTNSSTALTATTAKRGKKKKVNKSVNSLTEIIEVGPDSGVSESTTAISKMRPKEIQKCIDSMTNNGPKRSLHQFPRNMFPMTSFPDYSNPQSQQELLKSFTTSSGLESHLDKHEWSTFLNSSSTPSSYQIPTENDLIDNVEMVLDSSHAVADMRVADEESQFISGGSELKKGKNGAAAKVGRIHTKTSSSSAAKQWKEKVKGRHLKKEEREEAAKVRLEEMEKLGKEVGLNKSIVSYLEMCVFTEHVNRGLNTLNYYRSRSKVSSQHPKITDIAAYNVLLQGFALKGDTCKVRELFRMIVDDQLVPTPQSYFYLLECLGRNSPTKNNLHSIRQSIKYLESSGHNLHDLFNKVTLVSDQREVILETIRRVQPSFVPIIEGPFIGYVCPLLSHLNTSSSHEPPPVTVVSQAEGLISLERLAEKAREQFELERKGTVTVKSIEKKDNLENLAHYRRMASETEAEWGATIAAALERNLQTLLSQGLRHKSRAISLYPFLKVLSTQDYVRIIIQEIRKLAEGSETYSPGVNQLYRELGSQVLARYQLLYKDEKGILAKVEELYADYLKWYLQPQHPENTAAPPLFVANSRQRWQQLLYHPHSTGPHVDIEEKTWPNSVLSSVGRFLYGIIMRDIKINANVMKINSKTEQLVPAFYSIFRMQGLHLKEEIKPHPALVKLFQAASRDELTFDTTLVPMLCPPLPWASIRTGGYLLSPAKIVRLPYQAHQQKLRLEACPPPDLYPSLDSLNQLGVVPWRINEKVLDTVIQVFNEKGDDSLNVPPPPSECPPAPSLDPSMSSQEKYKVHKERAALKRKRSEMYSLWCDALYRLSLANHFRHDIFWFPHNMDFRGRVYPCPPHLNHLGADVARAILVFAKGKPLGPQGLDWLKLHLVNLTGLKKRESIQDRLDFAESKMPNILDSADFPLTGQKWWASSEEPWQTLACCIEIANAVRSGDPSSYVSHYPIHQDGSCNGLQHYAALGRDQVGAESVNLAPSEYPQDVYSAVAKLVERLRSEDAEKGVRVAQVLEGFIKRKVIKQTVMTTVYGVTRYGARLQIAKQLKDIPDFPKEHLWPASLYLVGRTFDSLQEMFTSTKSIQDWFTECARLISQVCGQNVEWVTPLGLPVVQPYFRPSKKSVESSDPHRIQDQHVFDLYERPNVMKQKNAFPPNFIHSLDSSHMMLTSLHCERAGITFVSVHDCYWTHPATVHIMNKVCREQFVALHSQPILEDLSRFLVDKYSYRERDLSRDGSLVDASKHQLNAVLRDVPRKGDFDLDQVLQSIFFFS</sequence>
<evidence type="ECO:0000256" key="4">
    <source>
        <dbReference type="ARBA" id="ARBA00022679"/>
    </source>
</evidence>
<protein>
    <recommendedName>
        <fullName evidence="13">DNA-directed RNA polymerase</fullName>
        <ecNumber evidence="13">2.7.7.6</ecNumber>
    </recommendedName>
</protein>